<proteinExistence type="predicted"/>
<evidence type="ECO:0000256" key="1">
    <source>
        <dbReference type="SAM" id="Coils"/>
    </source>
</evidence>
<reference evidence="2" key="1">
    <citation type="submission" date="2020-10" db="EMBL/GenBank/DDBJ databases">
        <authorList>
            <person name="Gilroy R."/>
        </authorList>
    </citation>
    <scope>NUCLEOTIDE SEQUENCE</scope>
    <source>
        <strain evidence="2">ChiW16-3235</strain>
    </source>
</reference>
<evidence type="ECO:0000313" key="3">
    <source>
        <dbReference type="Proteomes" id="UP000823913"/>
    </source>
</evidence>
<organism evidence="2 3">
    <name type="scientific">Candidatus Coproplasma avicola</name>
    <dbReference type="NCBI Taxonomy" id="2840744"/>
    <lineage>
        <taxon>Bacteria</taxon>
        <taxon>Bacillati</taxon>
        <taxon>Bacillota</taxon>
        <taxon>Clostridia</taxon>
        <taxon>Eubacteriales</taxon>
        <taxon>Candidatus Coproplasma</taxon>
    </lineage>
</organism>
<feature type="coiled-coil region" evidence="1">
    <location>
        <begin position="10"/>
        <end position="171"/>
    </location>
</feature>
<evidence type="ECO:0008006" key="4">
    <source>
        <dbReference type="Google" id="ProtNLM"/>
    </source>
</evidence>
<dbReference type="Proteomes" id="UP000823913">
    <property type="component" value="Unassembled WGS sequence"/>
</dbReference>
<protein>
    <recommendedName>
        <fullName evidence="4">C4-type zinc ribbon domain-containing protein</fullName>
    </recommendedName>
</protein>
<gene>
    <name evidence="2" type="ORF">IAB94_00240</name>
</gene>
<reference evidence="2" key="2">
    <citation type="journal article" date="2021" name="PeerJ">
        <title>Extensive microbial diversity within the chicken gut microbiome revealed by metagenomics and culture.</title>
        <authorList>
            <person name="Gilroy R."/>
            <person name="Ravi A."/>
            <person name="Getino M."/>
            <person name="Pursley I."/>
            <person name="Horton D.L."/>
            <person name="Alikhan N.F."/>
            <person name="Baker D."/>
            <person name="Gharbi K."/>
            <person name="Hall N."/>
            <person name="Watson M."/>
            <person name="Adriaenssens E.M."/>
            <person name="Foster-Nyarko E."/>
            <person name="Jarju S."/>
            <person name="Secka A."/>
            <person name="Antonio M."/>
            <person name="Oren A."/>
            <person name="Chaudhuri R.R."/>
            <person name="La Ragione R."/>
            <person name="Hildebrand F."/>
            <person name="Pallen M.J."/>
        </authorList>
    </citation>
    <scope>NUCLEOTIDE SEQUENCE</scope>
    <source>
        <strain evidence="2">ChiW16-3235</strain>
    </source>
</reference>
<dbReference type="EMBL" id="DVHK01000003">
    <property type="protein sequence ID" value="HIR66458.1"/>
    <property type="molecule type" value="Genomic_DNA"/>
</dbReference>
<comment type="caution">
    <text evidence="2">The sequence shown here is derived from an EMBL/GenBank/DDBJ whole genome shotgun (WGS) entry which is preliminary data.</text>
</comment>
<evidence type="ECO:0000313" key="2">
    <source>
        <dbReference type="EMBL" id="HIR66458.1"/>
    </source>
</evidence>
<name>A0A9D1J8H4_9FIRM</name>
<sequence length="232" mass="26448">MTQVEKLLKYQEADSRLLKVEQKLNSSDERKKYMQSRSYLTKASEKLDQIEAKAQELKNNIDRLNAKYSELAETLKDFDNLDELVEQGNAISFYKRSAQTLADDLKALKGEINSLTAAIKEQVDEYQTLKKNVIAAQKEYPKLQAAFKAYKDSVQTEADEINKELKQLAKDIDADILKKYQAKRSERVFPILCKLNGDVCPMCGTSLSIAEKESAASGKVIECENCHRFLYK</sequence>
<dbReference type="SUPFAM" id="SSF57997">
    <property type="entry name" value="Tropomyosin"/>
    <property type="match status" value="1"/>
</dbReference>
<dbReference type="AlphaFoldDB" id="A0A9D1J8H4"/>
<dbReference type="Gene3D" id="1.10.287.1490">
    <property type="match status" value="1"/>
</dbReference>
<keyword evidence="1" id="KW-0175">Coiled coil</keyword>
<accession>A0A9D1J8H4</accession>